<evidence type="ECO:0008006" key="4">
    <source>
        <dbReference type="Google" id="ProtNLM"/>
    </source>
</evidence>
<dbReference type="Gene3D" id="1.25.40.10">
    <property type="entry name" value="Tetratricopeptide repeat domain"/>
    <property type="match status" value="2"/>
</dbReference>
<dbReference type="Proteomes" id="UP000809621">
    <property type="component" value="Unassembled WGS sequence"/>
</dbReference>
<keyword evidence="3" id="KW-1185">Reference proteome</keyword>
<dbReference type="SMART" id="SM00028">
    <property type="entry name" value="TPR"/>
    <property type="match status" value="4"/>
</dbReference>
<reference evidence="2 3" key="1">
    <citation type="submission" date="2021-02" db="EMBL/GenBank/DDBJ databases">
        <authorList>
            <person name="Park J.-S."/>
        </authorList>
    </citation>
    <scope>NUCLEOTIDE SEQUENCE [LARGE SCALE GENOMIC DNA]</scope>
    <source>
        <strain evidence="2 3">188UL20-2</strain>
    </source>
</reference>
<organism evidence="2 3">
    <name type="scientific">Vibrio ulleungensis</name>
    <dbReference type="NCBI Taxonomy" id="2807619"/>
    <lineage>
        <taxon>Bacteria</taxon>
        <taxon>Pseudomonadati</taxon>
        <taxon>Pseudomonadota</taxon>
        <taxon>Gammaproteobacteria</taxon>
        <taxon>Vibrionales</taxon>
        <taxon>Vibrionaceae</taxon>
        <taxon>Vibrio</taxon>
    </lineage>
</organism>
<accession>A0ABS2HKW7</accession>
<evidence type="ECO:0000313" key="2">
    <source>
        <dbReference type="EMBL" id="MBM7038140.1"/>
    </source>
</evidence>
<sequence>MVAINALIQGLKRVTVRHVGVLYILVISISLTPFAATAQLSDANTPKILTDANKLVVLSPSQARHFAITYLTENNLLSRESRDRKEMASEPQQVRNAIYAHQVLAISEYLLRNPRQSKLEIDTAIELAQQRNTQPHLIDSLLIKARLQLEMNTSKEVVQDTLTQAQERYSQWKSSLPAGALVSDHLVFKSQYLRQSAELYSMMNNSTSSDELFEQLNQLLEQSSNEMQSILFGLSYGEHLHRHKRYNESTKELIEAYWRAVEFDQAEFLARVNYQLGKLYADRGTYELSEAHFEQSASFYGAYETSPYYAGVINRLADVYFVQGKYNLALVQYFNVLEHQISQRNLESIINIRLRLARTYINLFNYALAEQYLERAKELLIFSNTGNGRFEANIIEATLYNLQQQPEKAIQVLARQFEEERGSYSIEHQVEAAQVLTTAYDETGQAEKALAALQLHNQLVNAQIMEKSALAKLTLLRQIESYEKAIHYKSQVLELESAQTDQDKFRKIALGLSFGILIFILFYIQKSIAYHSAKDKLELLSEELYTHPRSKLQNLRMINASLPPSLAKSSASFEQWHLGELINEPLSDRLRFALLDVSIIRNVYSDKGYQVGLKIEKAFGQHLRDQLQQGERLYHFSDGMFLFIQSKSEDSPSVEALFERFVGWLESFTRHSTQEPMLRVSFVDYPFLPRALTAIDDKELIDILLLSNNIAKQIQLQQPGEHWVHLQAITHAPAASFAGDNIRKSCVQAIAQGLIKVHSSCTSEEIIKSISYD</sequence>
<proteinExistence type="predicted"/>
<dbReference type="EMBL" id="JAFEUM010000008">
    <property type="protein sequence ID" value="MBM7038140.1"/>
    <property type="molecule type" value="Genomic_DNA"/>
</dbReference>
<comment type="caution">
    <text evidence="2">The sequence shown here is derived from an EMBL/GenBank/DDBJ whole genome shotgun (WGS) entry which is preliminary data.</text>
</comment>
<keyword evidence="1" id="KW-0472">Membrane</keyword>
<feature type="transmembrane region" description="Helical" evidence="1">
    <location>
        <begin position="21"/>
        <end position="40"/>
    </location>
</feature>
<name>A0ABS2HKW7_9VIBR</name>
<gene>
    <name evidence="2" type="ORF">JQC93_17240</name>
</gene>
<dbReference type="SUPFAM" id="SSF81901">
    <property type="entry name" value="HCP-like"/>
    <property type="match status" value="1"/>
</dbReference>
<evidence type="ECO:0000256" key="1">
    <source>
        <dbReference type="SAM" id="Phobius"/>
    </source>
</evidence>
<dbReference type="InterPro" id="IPR019734">
    <property type="entry name" value="TPR_rpt"/>
</dbReference>
<dbReference type="InterPro" id="IPR011990">
    <property type="entry name" value="TPR-like_helical_dom_sf"/>
</dbReference>
<dbReference type="SUPFAM" id="SSF48452">
    <property type="entry name" value="TPR-like"/>
    <property type="match status" value="1"/>
</dbReference>
<keyword evidence="1" id="KW-0812">Transmembrane</keyword>
<evidence type="ECO:0000313" key="3">
    <source>
        <dbReference type="Proteomes" id="UP000809621"/>
    </source>
</evidence>
<keyword evidence="1" id="KW-1133">Transmembrane helix</keyword>
<dbReference type="RefSeq" id="WP_205159617.1">
    <property type="nucleotide sequence ID" value="NZ_JAFEUM010000008.1"/>
</dbReference>
<protein>
    <recommendedName>
        <fullName evidence="4">GGDEF domain-containing protein</fullName>
    </recommendedName>
</protein>